<reference evidence="1 2" key="1">
    <citation type="submission" date="2015-07" db="EMBL/GenBank/DDBJ databases">
        <title>Comparative genomics of the Sigatoka disease complex on banana suggests a link between parallel evolutionary changes in Pseudocercospora fijiensis and Pseudocercospora eumusae and increased virulence on the banana host.</title>
        <authorList>
            <person name="Chang T.-C."/>
            <person name="Salvucci A."/>
            <person name="Crous P.W."/>
            <person name="Stergiopoulos I."/>
        </authorList>
    </citation>
    <scope>NUCLEOTIDE SEQUENCE [LARGE SCALE GENOMIC DNA]</scope>
    <source>
        <strain evidence="1 2">CBS 116634</strain>
    </source>
</reference>
<protein>
    <submittedName>
        <fullName evidence="1">Uncharacterized protein</fullName>
    </submittedName>
</protein>
<accession>A0A139IR20</accession>
<dbReference type="AlphaFoldDB" id="A0A139IR20"/>
<comment type="caution">
    <text evidence="1">The sequence shown here is derived from an EMBL/GenBank/DDBJ whole genome shotgun (WGS) entry which is preliminary data.</text>
</comment>
<dbReference type="EMBL" id="LFZO01000024">
    <property type="protein sequence ID" value="KXT17179.1"/>
    <property type="molecule type" value="Genomic_DNA"/>
</dbReference>
<evidence type="ECO:0000313" key="1">
    <source>
        <dbReference type="EMBL" id="KXT17179.1"/>
    </source>
</evidence>
<keyword evidence="2" id="KW-1185">Reference proteome</keyword>
<organism evidence="1 2">
    <name type="scientific">Pseudocercospora musae</name>
    <dbReference type="NCBI Taxonomy" id="113226"/>
    <lineage>
        <taxon>Eukaryota</taxon>
        <taxon>Fungi</taxon>
        <taxon>Dikarya</taxon>
        <taxon>Ascomycota</taxon>
        <taxon>Pezizomycotina</taxon>
        <taxon>Dothideomycetes</taxon>
        <taxon>Dothideomycetidae</taxon>
        <taxon>Mycosphaerellales</taxon>
        <taxon>Mycosphaerellaceae</taxon>
        <taxon>Pseudocercospora</taxon>
    </lineage>
</organism>
<name>A0A139IR20_9PEZI</name>
<evidence type="ECO:0000313" key="2">
    <source>
        <dbReference type="Proteomes" id="UP000073492"/>
    </source>
</evidence>
<gene>
    <name evidence="1" type="ORF">AC579_337</name>
</gene>
<dbReference type="Proteomes" id="UP000073492">
    <property type="component" value="Unassembled WGS sequence"/>
</dbReference>
<proteinExistence type="predicted"/>
<sequence length="320" mass="35368">MSHRMEMNKKTSVWDQPSRLKDAGVSPCYRHSRKCKLRTAPGIIAPSNHKLRVVTHPLWRQSHLPLDRWSHALQSFLNLRISSIPPLHGNALLLRDYLTVQADLAVRRIISTSIALQGPAYPIARSSVSTGRSAFDQQFSYLFFNNPAKGPLFGPGLINAHDQMPSPAPVILNLNLNLNLNPNPKALVSTLLFRPPPPTARFATEQSTGDGRSWGAGRLQTAQTHNQLGISCTHATCLTSRTLRQPPFSHLCIALQNPPTLKRNEGSMPPAMAIGSLDMLRGRRLWRQRPFDRAAASPELSATNAVCHFEPPPVSDEAFA</sequence>